<evidence type="ECO:0000313" key="9">
    <source>
        <dbReference type="Proteomes" id="UP000186040"/>
    </source>
</evidence>
<dbReference type="GO" id="GO:0046677">
    <property type="term" value="P:response to antibiotic"/>
    <property type="evidence" value="ECO:0007669"/>
    <property type="project" value="UniProtKB-KW"/>
</dbReference>
<keyword evidence="2 6" id="KW-0812">Transmembrane</keyword>
<keyword evidence="6" id="KW-1003">Cell membrane</keyword>
<gene>
    <name evidence="8" type="ORF">BJP25_24220</name>
</gene>
<dbReference type="STRING" id="1193682.BJP25_24220"/>
<sequence length="253" mass="25689">MVEALVFAGRRLRHLRRNPARVLGVALNPVLFLVVFGHLLTAAMVVPGAGSYAEYLFAGAAVQVGLACVGSAAGAVATDLRGGLVDRFRSLPVARPAVLLGQVLADTAAACGALAVVAAVGLLVGWRARTGPVEVLAGFGVALLFAFAMAWVGVLIGLAVGDPESVGVLTPVLVVVLPLLSNAFLAPQGLPAWLRPVAEWNPLTAVVSACRVLWGNAPPTAGTPVVTAVGALAVVVACAAALCLRRYQAPATR</sequence>
<keyword evidence="5" id="KW-0046">Antibiotic resistance</keyword>
<comment type="subcellular location">
    <subcellularLocation>
        <location evidence="6">Cell membrane</location>
        <topology evidence="6">Multi-pass membrane protein</topology>
    </subcellularLocation>
    <subcellularLocation>
        <location evidence="1">Membrane</location>
        <topology evidence="1">Multi-pass membrane protein</topology>
    </subcellularLocation>
</comment>
<comment type="caution">
    <text evidence="8">The sequence shown here is derived from an EMBL/GenBank/DDBJ whole genome shotgun (WGS) entry which is preliminary data.</text>
</comment>
<dbReference type="InterPro" id="IPR047817">
    <property type="entry name" value="ABC2_TM_bact-type"/>
</dbReference>
<feature type="transmembrane region" description="Helical" evidence="6">
    <location>
        <begin position="166"/>
        <end position="186"/>
    </location>
</feature>
<dbReference type="GO" id="GO:0140359">
    <property type="term" value="F:ABC-type transporter activity"/>
    <property type="evidence" value="ECO:0007669"/>
    <property type="project" value="InterPro"/>
</dbReference>
<keyword evidence="4 6" id="KW-0472">Membrane</keyword>
<dbReference type="PIRSF" id="PIRSF006648">
    <property type="entry name" value="DrrB"/>
    <property type="match status" value="1"/>
</dbReference>
<comment type="similarity">
    <text evidence="6">Belongs to the ABC-2 integral membrane protein family.</text>
</comment>
<organism evidence="8 9">
    <name type="scientific">Actinokineospora bangkokensis</name>
    <dbReference type="NCBI Taxonomy" id="1193682"/>
    <lineage>
        <taxon>Bacteria</taxon>
        <taxon>Bacillati</taxon>
        <taxon>Actinomycetota</taxon>
        <taxon>Actinomycetes</taxon>
        <taxon>Pseudonocardiales</taxon>
        <taxon>Pseudonocardiaceae</taxon>
        <taxon>Actinokineospora</taxon>
    </lineage>
</organism>
<feature type="transmembrane region" description="Helical" evidence="6">
    <location>
        <begin position="55"/>
        <end position="77"/>
    </location>
</feature>
<feature type="domain" description="ABC transmembrane type-2" evidence="7">
    <location>
        <begin position="20"/>
        <end position="247"/>
    </location>
</feature>
<dbReference type="GO" id="GO:0043190">
    <property type="term" value="C:ATP-binding cassette (ABC) transporter complex"/>
    <property type="evidence" value="ECO:0007669"/>
    <property type="project" value="InterPro"/>
</dbReference>
<keyword evidence="9" id="KW-1185">Reference proteome</keyword>
<proteinExistence type="inferred from homology"/>
<dbReference type="Pfam" id="PF01061">
    <property type="entry name" value="ABC2_membrane"/>
    <property type="match status" value="1"/>
</dbReference>
<dbReference type="InterPro" id="IPR051784">
    <property type="entry name" value="Nod_factor_ABC_transporter"/>
</dbReference>
<evidence type="ECO:0000256" key="5">
    <source>
        <dbReference type="ARBA" id="ARBA00023251"/>
    </source>
</evidence>
<name>A0A1Q9LJ21_9PSEU</name>
<feature type="transmembrane region" description="Helical" evidence="6">
    <location>
        <begin position="20"/>
        <end position="43"/>
    </location>
</feature>
<dbReference type="PANTHER" id="PTHR43229:SF2">
    <property type="entry name" value="NODULATION PROTEIN J"/>
    <property type="match status" value="1"/>
</dbReference>
<feature type="transmembrane region" description="Helical" evidence="6">
    <location>
        <begin position="221"/>
        <end position="244"/>
    </location>
</feature>
<evidence type="ECO:0000256" key="3">
    <source>
        <dbReference type="ARBA" id="ARBA00022989"/>
    </source>
</evidence>
<dbReference type="AlphaFoldDB" id="A0A1Q9LJ21"/>
<keyword evidence="6" id="KW-0813">Transport</keyword>
<dbReference type="EMBL" id="MKQR01000018">
    <property type="protein sequence ID" value="OLR92026.1"/>
    <property type="molecule type" value="Genomic_DNA"/>
</dbReference>
<accession>A0A1Q9LJ21</accession>
<feature type="transmembrane region" description="Helical" evidence="6">
    <location>
        <begin position="136"/>
        <end position="159"/>
    </location>
</feature>
<dbReference type="Proteomes" id="UP000186040">
    <property type="component" value="Unassembled WGS sequence"/>
</dbReference>
<evidence type="ECO:0000256" key="4">
    <source>
        <dbReference type="ARBA" id="ARBA00023136"/>
    </source>
</evidence>
<protein>
    <recommendedName>
        <fullName evidence="6">Transport permease protein</fullName>
    </recommendedName>
</protein>
<evidence type="ECO:0000259" key="7">
    <source>
        <dbReference type="PROSITE" id="PS51012"/>
    </source>
</evidence>
<feature type="transmembrane region" description="Helical" evidence="6">
    <location>
        <begin position="98"/>
        <end position="124"/>
    </location>
</feature>
<evidence type="ECO:0000256" key="1">
    <source>
        <dbReference type="ARBA" id="ARBA00004141"/>
    </source>
</evidence>
<evidence type="ECO:0000256" key="6">
    <source>
        <dbReference type="RuleBase" id="RU361157"/>
    </source>
</evidence>
<dbReference type="PROSITE" id="PS51012">
    <property type="entry name" value="ABC_TM2"/>
    <property type="match status" value="1"/>
</dbReference>
<evidence type="ECO:0000256" key="2">
    <source>
        <dbReference type="ARBA" id="ARBA00022692"/>
    </source>
</evidence>
<keyword evidence="3 6" id="KW-1133">Transmembrane helix</keyword>
<reference evidence="8 9" key="1">
    <citation type="submission" date="2016-10" db="EMBL/GenBank/DDBJ databases">
        <title>The Draft Genome Sequence of Actinokineospora bangkokensis 44EHWT reveals the biosynthetic pathway of antifungal compounds Thailandins with unusual extender unit butylmalonyl-CoA.</title>
        <authorList>
            <person name="Greule A."/>
            <person name="Intra B."/>
            <person name="Flemming S."/>
            <person name="Rommel M.G."/>
            <person name="Panbangred W."/>
            <person name="Bechthold A."/>
        </authorList>
    </citation>
    <scope>NUCLEOTIDE SEQUENCE [LARGE SCALE GENOMIC DNA]</scope>
    <source>
        <strain evidence="8 9">44EHW</strain>
    </source>
</reference>
<dbReference type="PANTHER" id="PTHR43229">
    <property type="entry name" value="NODULATION PROTEIN J"/>
    <property type="match status" value="1"/>
</dbReference>
<evidence type="ECO:0000313" key="8">
    <source>
        <dbReference type="EMBL" id="OLR92026.1"/>
    </source>
</evidence>
<dbReference type="InterPro" id="IPR013525">
    <property type="entry name" value="ABC2_TM"/>
</dbReference>
<dbReference type="InterPro" id="IPR000412">
    <property type="entry name" value="ABC_2_transport"/>
</dbReference>